<reference evidence="1" key="1">
    <citation type="submission" date="2021-03" db="EMBL/GenBank/DDBJ databases">
        <title>Chromosome level genome of the anhydrobiotic midge Polypedilum vanderplanki.</title>
        <authorList>
            <person name="Yoshida Y."/>
            <person name="Kikawada T."/>
            <person name="Gusev O."/>
        </authorList>
    </citation>
    <scope>NUCLEOTIDE SEQUENCE</scope>
    <source>
        <strain evidence="1">NIAS01</strain>
        <tissue evidence="1">Whole body or cell culture</tissue>
    </source>
</reference>
<keyword evidence="2" id="KW-1185">Reference proteome</keyword>
<protein>
    <submittedName>
        <fullName evidence="1">Uncharacterized protein</fullName>
    </submittedName>
</protein>
<sequence length="74" mass="8189">MTFKVLKQSRLVNLPKMKFLLFVVTIFAIIFAVFADCPTGLCVIDGVCGIPRTVNSNCPSNTKYDVNKGFCVLK</sequence>
<comment type="caution">
    <text evidence="1">The sequence shown here is derived from an EMBL/GenBank/DDBJ whole genome shotgun (WGS) entry which is preliminary data.</text>
</comment>
<proteinExistence type="predicted"/>
<accession>A0A9J6CCQ0</accession>
<dbReference type="Proteomes" id="UP001107558">
    <property type="component" value="Chromosome 1"/>
</dbReference>
<evidence type="ECO:0000313" key="2">
    <source>
        <dbReference type="Proteomes" id="UP001107558"/>
    </source>
</evidence>
<organism evidence="1 2">
    <name type="scientific">Polypedilum vanderplanki</name>
    <name type="common">Sleeping chironomid midge</name>
    <dbReference type="NCBI Taxonomy" id="319348"/>
    <lineage>
        <taxon>Eukaryota</taxon>
        <taxon>Metazoa</taxon>
        <taxon>Ecdysozoa</taxon>
        <taxon>Arthropoda</taxon>
        <taxon>Hexapoda</taxon>
        <taxon>Insecta</taxon>
        <taxon>Pterygota</taxon>
        <taxon>Neoptera</taxon>
        <taxon>Endopterygota</taxon>
        <taxon>Diptera</taxon>
        <taxon>Nematocera</taxon>
        <taxon>Chironomoidea</taxon>
        <taxon>Chironomidae</taxon>
        <taxon>Chironominae</taxon>
        <taxon>Polypedilum</taxon>
        <taxon>Polypedilum</taxon>
    </lineage>
</organism>
<dbReference type="EMBL" id="JADBJN010000001">
    <property type="protein sequence ID" value="KAG5679701.1"/>
    <property type="molecule type" value="Genomic_DNA"/>
</dbReference>
<dbReference type="AlphaFoldDB" id="A0A9J6CCQ0"/>
<gene>
    <name evidence="1" type="ORF">PVAND_009251</name>
</gene>
<evidence type="ECO:0000313" key="1">
    <source>
        <dbReference type="EMBL" id="KAG5679701.1"/>
    </source>
</evidence>
<name>A0A9J6CCQ0_POLVA</name>